<dbReference type="EMBL" id="CP014169">
    <property type="protein sequence ID" value="AOH87170.1"/>
    <property type="molecule type" value="Genomic_DNA"/>
</dbReference>
<accession>A0A1B3ZIC0</accession>
<dbReference type="Proteomes" id="UP000094256">
    <property type="component" value="Plasmid unnamed"/>
</dbReference>
<organism evidence="2 3">
    <name type="scientific">Sphingomonas panacis</name>
    <dbReference type="NCBI Taxonomy" id="1560345"/>
    <lineage>
        <taxon>Bacteria</taxon>
        <taxon>Pseudomonadati</taxon>
        <taxon>Pseudomonadota</taxon>
        <taxon>Alphaproteobacteria</taxon>
        <taxon>Sphingomonadales</taxon>
        <taxon>Sphingomonadaceae</taxon>
        <taxon>Sphingomonas</taxon>
    </lineage>
</organism>
<protein>
    <recommendedName>
        <fullName evidence="1">HTH marR-type domain-containing protein</fullName>
    </recommendedName>
</protein>
<evidence type="ECO:0000313" key="2">
    <source>
        <dbReference type="EMBL" id="AOH87170.1"/>
    </source>
</evidence>
<gene>
    <name evidence="2" type="ORF">AWL63_23670</name>
</gene>
<sequence>MEDPDSHRIPCVFETLRKASRAFARLGDQTLAPCGMTAVQFTILRSIENRGPDGWPLSKLAETMLMERTTLYRALSPMKRAGWIEISNPNAGRVKVVAATAGGRLAFERANALWAQAQARILTAFGTDRWRVLSGDLTDLTGFSTRLGD</sequence>
<dbReference type="SMART" id="SM00347">
    <property type="entry name" value="HTH_MARR"/>
    <property type="match status" value="1"/>
</dbReference>
<feature type="domain" description="HTH marR-type" evidence="1">
    <location>
        <begin position="29"/>
        <end position="130"/>
    </location>
</feature>
<dbReference type="Pfam" id="PF01047">
    <property type="entry name" value="MarR"/>
    <property type="match status" value="1"/>
</dbReference>
<dbReference type="RefSeq" id="WP_069207738.1">
    <property type="nucleotide sequence ID" value="NZ_CP014169.1"/>
</dbReference>
<proteinExistence type="predicted"/>
<dbReference type="AlphaFoldDB" id="A0A1B3ZIC0"/>
<dbReference type="KEGG" id="span:AWL63_23670"/>
<name>A0A1B3ZIC0_9SPHN</name>
<reference evidence="2 3" key="1">
    <citation type="submission" date="2016-01" db="EMBL/GenBank/DDBJ databases">
        <title>Complete genome and mega plasmid sequence of Sphingomonas panacis DCY99 elicits systemic resistance in rice to Xanthomonas oryzae.</title>
        <authorList>
            <person name="Kim Y.J."/>
            <person name="Yang D.C."/>
            <person name="Sing P."/>
        </authorList>
    </citation>
    <scope>NUCLEOTIDE SEQUENCE [LARGE SCALE GENOMIC DNA]</scope>
    <source>
        <strain evidence="2 3">DCY99</strain>
        <plasmid evidence="3">Plasmid</plasmid>
    </source>
</reference>
<dbReference type="Gene3D" id="1.10.10.10">
    <property type="entry name" value="Winged helix-like DNA-binding domain superfamily/Winged helix DNA-binding domain"/>
    <property type="match status" value="1"/>
</dbReference>
<dbReference type="InterPro" id="IPR036390">
    <property type="entry name" value="WH_DNA-bd_sf"/>
</dbReference>
<dbReference type="GO" id="GO:0003700">
    <property type="term" value="F:DNA-binding transcription factor activity"/>
    <property type="evidence" value="ECO:0007669"/>
    <property type="project" value="InterPro"/>
</dbReference>
<dbReference type="InterPro" id="IPR036388">
    <property type="entry name" value="WH-like_DNA-bd_sf"/>
</dbReference>
<dbReference type="OrthoDB" id="2287011at2"/>
<evidence type="ECO:0000313" key="3">
    <source>
        <dbReference type="Proteomes" id="UP000094256"/>
    </source>
</evidence>
<dbReference type="InterPro" id="IPR000835">
    <property type="entry name" value="HTH_MarR-typ"/>
</dbReference>
<geneLocation type="plasmid" evidence="3"/>
<keyword evidence="2" id="KW-0614">Plasmid</keyword>
<keyword evidence="3" id="KW-1185">Reference proteome</keyword>
<evidence type="ECO:0000259" key="1">
    <source>
        <dbReference type="SMART" id="SM00347"/>
    </source>
</evidence>
<dbReference type="SUPFAM" id="SSF46785">
    <property type="entry name" value="Winged helix' DNA-binding domain"/>
    <property type="match status" value="1"/>
</dbReference>